<dbReference type="SUPFAM" id="SSF56672">
    <property type="entry name" value="DNA/RNA polymerases"/>
    <property type="match status" value="1"/>
</dbReference>
<keyword evidence="2" id="KW-0808">Transferase</keyword>
<protein>
    <submittedName>
        <fullName evidence="4">RNA dependent RNA polymerase</fullName>
    </submittedName>
</protein>
<sequence length="739" mass="83242">MNKQKLIFSRTSLWVSVIKVLGWMRSEFYTPKATGPMSDYLYLISHLKKIQSSRGPEASFAYAKLARGALLGYLSGNPERFEGIRCTKDGIPLCLGPLIQKVREASSPVILQMILTILYAPRALNLGKVPDFHPITEPPLGSISNIGMFAGSFWRDLGYTLSGGSIPRSLLWKSFHFSTKAGPQGHALLSSMSDLDLLLSTYPDLLQDIKTVGGSKLTAAISSFEGVPNYVSQLLYTPRKSYWDVFQNVLSAKGYPRLEVASSLRSKDVNMEVTEHSLGLWSSLSLVYFGLRRVVWFPDKEMKVRVIAILDYWSQTALRPLHSYLFKLLKKIPQDCTFDQRGFKEKLINSGNYNSIDLSNATDRFPIELICLILKAHLPHHYVDAWKNIMVKLPFDITQTCKGTEVPSSVSYGAGNPMGAYSSWATFAVAHHYIVYYCCKVLGKKWNSLPYALLGDDIVIGDDEVASMYLEVLKTLGVKVSPLKTHRSPHLYEFAKRLIYKGEEITPFPISALRESCKISYLMVNLLVESENKGFKTTKGIPDALASFYGRTMDAPSVLRRRIRDSSASCELIMRIMRDTSRASTLINEFLGRWSYPLPQLNQEVCLNILSNIAVGLFAESHESLLRPSARNLGLLAEELVMGLTGIEDPKAIDQINNPFLRSYGLIEEKYVNQIKESFRLDTQGEAWPVMVRALTIPLDDKVFVEKKKNTRSKASAIFGKQFLHQLEVLKRYPQLLEF</sequence>
<keyword evidence="1" id="KW-0696">RNA-directed RNA polymerase</keyword>
<name>A0A9Y1CSQ8_9VIRU</name>
<dbReference type="EMBL" id="ON001668">
    <property type="protein sequence ID" value="UPW42271.1"/>
    <property type="molecule type" value="Genomic_RNA"/>
</dbReference>
<keyword evidence="3" id="KW-0548">Nucleotidyltransferase</keyword>
<dbReference type="InterPro" id="IPR008686">
    <property type="entry name" value="RNA_pol_mitovir"/>
</dbReference>
<evidence type="ECO:0000256" key="1">
    <source>
        <dbReference type="ARBA" id="ARBA00022484"/>
    </source>
</evidence>
<reference evidence="4" key="1">
    <citation type="journal article" date="2022" name="Virus Evol.">
        <title>Resolving deep evolutionary relationships within the RNA virus phylum Lenarviricota.</title>
        <authorList>
            <person name="Sadiq S."/>
            <person name="Chen Y.M."/>
            <person name="Zhang Y.Z."/>
            <person name="Holmes E.C."/>
        </authorList>
    </citation>
    <scope>NUCLEOTIDE SEQUENCE</scope>
    <source>
        <strain evidence="4">377R-k141_1170234</strain>
    </source>
</reference>
<reference evidence="4" key="2">
    <citation type="submission" date="2022-03" db="EMBL/GenBank/DDBJ databases">
        <authorList>
            <person name="Chen Y.-M."/>
            <person name="Sadiq S."/>
            <person name="Zhang Y.-Z."/>
            <person name="Holmes E.C."/>
        </authorList>
    </citation>
    <scope>NUCLEOTIDE SEQUENCE</scope>
    <source>
        <strain evidence="4">377R-k141_1170234</strain>
    </source>
</reference>
<evidence type="ECO:0000256" key="2">
    <source>
        <dbReference type="ARBA" id="ARBA00022679"/>
    </source>
</evidence>
<dbReference type="InterPro" id="IPR043502">
    <property type="entry name" value="DNA/RNA_pol_sf"/>
</dbReference>
<evidence type="ECO:0000313" key="4">
    <source>
        <dbReference type="EMBL" id="UPW42271.1"/>
    </source>
</evidence>
<dbReference type="PANTHER" id="PTHR34456:SF13">
    <property type="entry name" value="REVERSE TRANSCRIPTASE DOMAIN-CONTAINING PROTEIN"/>
    <property type="match status" value="1"/>
</dbReference>
<organism evidence="4">
    <name type="scientific">Heilongjiang mito-like virus 10</name>
    <dbReference type="NCBI Taxonomy" id="2937085"/>
    <lineage>
        <taxon>Viruses</taxon>
        <taxon>Riboviria</taxon>
        <taxon>Orthornavirae</taxon>
        <taxon>Lenarviricota</taxon>
        <taxon>Howeltoviricetes</taxon>
        <taxon>Cryppavirales</taxon>
        <taxon>Mitoviridae</taxon>
    </lineage>
</organism>
<dbReference type="GO" id="GO:0003968">
    <property type="term" value="F:RNA-directed RNA polymerase activity"/>
    <property type="evidence" value="ECO:0007669"/>
    <property type="project" value="UniProtKB-KW"/>
</dbReference>
<evidence type="ECO:0000256" key="3">
    <source>
        <dbReference type="ARBA" id="ARBA00022695"/>
    </source>
</evidence>
<dbReference type="PANTHER" id="PTHR34456">
    <property type="entry name" value="MITOVIRUS RNA-DEPENDENT RNA POLYMERASE"/>
    <property type="match status" value="1"/>
</dbReference>
<dbReference type="Pfam" id="PF05919">
    <property type="entry name" value="Mitovir_RNA_pol"/>
    <property type="match status" value="1"/>
</dbReference>
<proteinExistence type="predicted"/>
<accession>A0A9Y1CSQ8</accession>